<keyword evidence="2" id="KW-0274">FAD</keyword>
<keyword evidence="1" id="KW-0285">Flavoprotein</keyword>
<protein>
    <recommendedName>
        <fullName evidence="5">FAD-binding domain-containing protein</fullName>
    </recommendedName>
</protein>
<sequence>MKSTFHIAICGGGIGGLMLALVIGKYGTHPVEIFESGPTITTIGAGIGFHGRTMDIMKDLGLYDGLVKMATSPPKENTGAIFRKSDQRDGYDWFSRNLKRGRFSVHRKDLVNLLLRHVPASCKVHTSKKLNSYDVNSENGKITLHFSDGTSSVTDVLVGADGIRSATRKTMYQKFASSILDDDSRKRLLECIDPVWTGILVYRNLVPTTKLLKEYPDVELPTDLTMHLGKNKHIVAYPISQGQLINVVIFVHNHDAFGAPFEGHWVTDVSEDEVLHLFEGWDVHAEALVKSVERPSRWALHSLQPLPHYVDGRVALLGDAAHAMEPHFGAGAGQAMEDAYVLGRLLTHELTQLENIADALKIYEEVRLPFANSIVQRSRDVGRYYSFSVSRDGPVPARDSPDDLDYLRKSIEDAWAWQNEIEWVWGDAEQRWRTSASSTLDKL</sequence>
<evidence type="ECO:0000256" key="4">
    <source>
        <dbReference type="SAM" id="Phobius"/>
    </source>
</evidence>
<dbReference type="GO" id="GO:0044550">
    <property type="term" value="P:secondary metabolite biosynthetic process"/>
    <property type="evidence" value="ECO:0007669"/>
    <property type="project" value="TreeGrafter"/>
</dbReference>
<gene>
    <name evidence="6" type="ORF">JVT61DRAFT_4788</name>
</gene>
<dbReference type="PANTHER" id="PTHR46720:SF3">
    <property type="entry name" value="FAD-BINDING DOMAIN-CONTAINING PROTEIN-RELATED"/>
    <property type="match status" value="1"/>
</dbReference>
<comment type="caution">
    <text evidence="6">The sequence shown here is derived from an EMBL/GenBank/DDBJ whole genome shotgun (WGS) entry which is preliminary data.</text>
</comment>
<organism evidence="6 7">
    <name type="scientific">Boletus reticuloceps</name>
    <dbReference type="NCBI Taxonomy" id="495285"/>
    <lineage>
        <taxon>Eukaryota</taxon>
        <taxon>Fungi</taxon>
        <taxon>Dikarya</taxon>
        <taxon>Basidiomycota</taxon>
        <taxon>Agaricomycotina</taxon>
        <taxon>Agaricomycetes</taxon>
        <taxon>Agaricomycetidae</taxon>
        <taxon>Boletales</taxon>
        <taxon>Boletineae</taxon>
        <taxon>Boletaceae</taxon>
        <taxon>Boletoideae</taxon>
        <taxon>Boletus</taxon>
    </lineage>
</organism>
<dbReference type="PANTHER" id="PTHR46720">
    <property type="entry name" value="HYDROXYLASE, PUTATIVE (AFU_ORTHOLOGUE AFUA_3G01460)-RELATED"/>
    <property type="match status" value="1"/>
</dbReference>
<dbReference type="InterPro" id="IPR036188">
    <property type="entry name" value="FAD/NAD-bd_sf"/>
</dbReference>
<evidence type="ECO:0000256" key="3">
    <source>
        <dbReference type="ARBA" id="ARBA00023002"/>
    </source>
</evidence>
<keyword evidence="4" id="KW-0812">Transmembrane</keyword>
<keyword evidence="4" id="KW-0472">Membrane</keyword>
<reference evidence="6" key="1">
    <citation type="submission" date="2021-03" db="EMBL/GenBank/DDBJ databases">
        <title>Evolutionary innovations through gain and loss of genes in the ectomycorrhizal Boletales.</title>
        <authorList>
            <person name="Wu G."/>
            <person name="Miyauchi S."/>
            <person name="Morin E."/>
            <person name="Yang Z.-L."/>
            <person name="Xu J."/>
            <person name="Martin F.M."/>
        </authorList>
    </citation>
    <scope>NUCLEOTIDE SEQUENCE</scope>
    <source>
        <strain evidence="6">BR01</strain>
    </source>
</reference>
<evidence type="ECO:0000259" key="5">
    <source>
        <dbReference type="Pfam" id="PF01494"/>
    </source>
</evidence>
<dbReference type="GO" id="GO:0016491">
    <property type="term" value="F:oxidoreductase activity"/>
    <property type="evidence" value="ECO:0007669"/>
    <property type="project" value="UniProtKB-KW"/>
</dbReference>
<dbReference type="PRINTS" id="PR00420">
    <property type="entry name" value="RNGMNOXGNASE"/>
</dbReference>
<dbReference type="EMBL" id="JAGFBS010000019">
    <property type="protein sequence ID" value="KAG6374140.1"/>
    <property type="molecule type" value="Genomic_DNA"/>
</dbReference>
<dbReference type="SUPFAM" id="SSF54373">
    <property type="entry name" value="FAD-linked reductases, C-terminal domain"/>
    <property type="match status" value="1"/>
</dbReference>
<keyword evidence="4" id="KW-1133">Transmembrane helix</keyword>
<feature type="domain" description="FAD-binding" evidence="5">
    <location>
        <begin position="266"/>
        <end position="378"/>
    </location>
</feature>
<keyword evidence="3" id="KW-0560">Oxidoreductase</keyword>
<dbReference type="Gene3D" id="3.50.50.60">
    <property type="entry name" value="FAD/NAD(P)-binding domain"/>
    <property type="match status" value="1"/>
</dbReference>
<dbReference type="GO" id="GO:0071949">
    <property type="term" value="F:FAD binding"/>
    <property type="evidence" value="ECO:0007669"/>
    <property type="project" value="InterPro"/>
</dbReference>
<dbReference type="AlphaFoldDB" id="A0A8I2YL24"/>
<accession>A0A8I2YL24</accession>
<dbReference type="Proteomes" id="UP000683000">
    <property type="component" value="Unassembled WGS sequence"/>
</dbReference>
<dbReference type="OrthoDB" id="417877at2759"/>
<dbReference type="SUPFAM" id="SSF51905">
    <property type="entry name" value="FAD/NAD(P)-binding domain"/>
    <property type="match status" value="1"/>
</dbReference>
<name>A0A8I2YL24_9AGAM</name>
<evidence type="ECO:0000256" key="1">
    <source>
        <dbReference type="ARBA" id="ARBA00022630"/>
    </source>
</evidence>
<dbReference type="InterPro" id="IPR051104">
    <property type="entry name" value="FAD_monoxygenase"/>
</dbReference>
<dbReference type="Pfam" id="PF01494">
    <property type="entry name" value="FAD_binding_3"/>
    <property type="match status" value="2"/>
</dbReference>
<keyword evidence="7" id="KW-1185">Reference proteome</keyword>
<feature type="domain" description="FAD-binding" evidence="5">
    <location>
        <begin position="7"/>
        <end position="175"/>
    </location>
</feature>
<evidence type="ECO:0000313" key="6">
    <source>
        <dbReference type="EMBL" id="KAG6374140.1"/>
    </source>
</evidence>
<feature type="transmembrane region" description="Helical" evidence="4">
    <location>
        <begin position="7"/>
        <end position="26"/>
    </location>
</feature>
<evidence type="ECO:0000256" key="2">
    <source>
        <dbReference type="ARBA" id="ARBA00022827"/>
    </source>
</evidence>
<dbReference type="InterPro" id="IPR002938">
    <property type="entry name" value="FAD-bd"/>
</dbReference>
<proteinExistence type="predicted"/>
<evidence type="ECO:0000313" key="7">
    <source>
        <dbReference type="Proteomes" id="UP000683000"/>
    </source>
</evidence>